<dbReference type="Pfam" id="PF03626">
    <property type="entry name" value="COX4_pro"/>
    <property type="match status" value="1"/>
</dbReference>
<keyword evidence="3 6" id="KW-0812">Transmembrane</keyword>
<evidence type="ECO:0000256" key="5">
    <source>
        <dbReference type="ARBA" id="ARBA00023136"/>
    </source>
</evidence>
<keyword evidence="2" id="KW-1003">Cell membrane</keyword>
<dbReference type="EMBL" id="JAEDAH010000043">
    <property type="protein sequence ID" value="MCA6063717.1"/>
    <property type="molecule type" value="Genomic_DNA"/>
</dbReference>
<feature type="transmembrane region" description="Helical" evidence="6">
    <location>
        <begin position="35"/>
        <end position="55"/>
    </location>
</feature>
<dbReference type="Proteomes" id="UP000714380">
    <property type="component" value="Unassembled WGS sequence"/>
</dbReference>
<comment type="subcellular location">
    <subcellularLocation>
        <location evidence="1">Cell membrane</location>
        <topology evidence="1">Multi-pass membrane protein</topology>
    </subcellularLocation>
</comment>
<comment type="caution">
    <text evidence="7">The sequence shown here is derived from an EMBL/GenBank/DDBJ whole genome shotgun (WGS) entry which is preliminary data.</text>
</comment>
<name>A0ABS7ZPV2_9GAMM</name>
<evidence type="ECO:0000256" key="2">
    <source>
        <dbReference type="ARBA" id="ARBA00022475"/>
    </source>
</evidence>
<gene>
    <name evidence="7" type="ORF">I9W95_08860</name>
</gene>
<feature type="transmembrane region" description="Helical" evidence="6">
    <location>
        <begin position="67"/>
        <end position="89"/>
    </location>
</feature>
<evidence type="ECO:0000313" key="7">
    <source>
        <dbReference type="EMBL" id="MCA6063717.1"/>
    </source>
</evidence>
<evidence type="ECO:0000313" key="8">
    <source>
        <dbReference type="Proteomes" id="UP000714380"/>
    </source>
</evidence>
<evidence type="ECO:0008006" key="9">
    <source>
        <dbReference type="Google" id="ProtNLM"/>
    </source>
</evidence>
<keyword evidence="8" id="KW-1185">Reference proteome</keyword>
<accession>A0ABS7ZPV2</accession>
<dbReference type="InterPro" id="IPR005171">
    <property type="entry name" value="Cyt_c_oxidase_su4_prok"/>
</dbReference>
<feature type="transmembrane region" description="Helical" evidence="6">
    <location>
        <begin position="12"/>
        <end position="29"/>
    </location>
</feature>
<evidence type="ECO:0000256" key="6">
    <source>
        <dbReference type="SAM" id="Phobius"/>
    </source>
</evidence>
<evidence type="ECO:0000256" key="3">
    <source>
        <dbReference type="ARBA" id="ARBA00022692"/>
    </source>
</evidence>
<sequence>MKSGVTTATTALRWRWLIMCMLTLTLALFPHEALFALPLIVFSAAAALLKGIWIINDFMELKHAPPMLRRMLMLWLLLTTSAVTTAALWQS</sequence>
<protein>
    <recommendedName>
        <fullName evidence="9">Cytochrome C oxidase subunit IV</fullName>
    </recommendedName>
</protein>
<evidence type="ECO:0000256" key="4">
    <source>
        <dbReference type="ARBA" id="ARBA00022989"/>
    </source>
</evidence>
<evidence type="ECO:0000256" key="1">
    <source>
        <dbReference type="ARBA" id="ARBA00004651"/>
    </source>
</evidence>
<reference evidence="7 8" key="1">
    <citation type="submission" date="2020-12" db="EMBL/GenBank/DDBJ databases">
        <title>Novel Thalassolituus-related marine hydrocarbonoclastic bacteria mediated algae-derived hydrocarbons mineralization in twilight zone of the northern South China Sea.</title>
        <authorList>
            <person name="Dong C."/>
        </authorList>
    </citation>
    <scope>NUCLEOTIDE SEQUENCE [LARGE SCALE GENOMIC DNA]</scope>
    <source>
        <strain evidence="7 8">IMCC1826</strain>
    </source>
</reference>
<keyword evidence="4 6" id="KW-1133">Transmembrane helix</keyword>
<keyword evidence="5 6" id="KW-0472">Membrane</keyword>
<dbReference type="RefSeq" id="WP_225673990.1">
    <property type="nucleotide sequence ID" value="NZ_JAEDAH010000043.1"/>
</dbReference>
<proteinExistence type="predicted"/>
<organism evidence="7 8">
    <name type="scientific">Thalassolituus marinus</name>
    <dbReference type="NCBI Taxonomy" id="671053"/>
    <lineage>
        <taxon>Bacteria</taxon>
        <taxon>Pseudomonadati</taxon>
        <taxon>Pseudomonadota</taxon>
        <taxon>Gammaproteobacteria</taxon>
        <taxon>Oceanospirillales</taxon>
        <taxon>Oceanospirillaceae</taxon>
        <taxon>Thalassolituus</taxon>
    </lineage>
</organism>